<name>A0ABZ2K8D1_9BACT</name>
<feature type="domain" description="NAD(P)-binding" evidence="1">
    <location>
        <begin position="6"/>
        <end position="176"/>
    </location>
</feature>
<dbReference type="EMBL" id="CP089982">
    <property type="protein sequence ID" value="WXA94889.1"/>
    <property type="molecule type" value="Genomic_DNA"/>
</dbReference>
<evidence type="ECO:0000259" key="1">
    <source>
        <dbReference type="Pfam" id="PF13460"/>
    </source>
</evidence>
<evidence type="ECO:0000313" key="3">
    <source>
        <dbReference type="Proteomes" id="UP001379533"/>
    </source>
</evidence>
<dbReference type="Gene3D" id="3.40.50.720">
    <property type="entry name" value="NAD(P)-binding Rossmann-like Domain"/>
    <property type="match status" value="1"/>
</dbReference>
<keyword evidence="3" id="KW-1185">Reference proteome</keyword>
<dbReference type="InterPro" id="IPR051604">
    <property type="entry name" value="Ergot_Alk_Oxidoreductase"/>
</dbReference>
<dbReference type="InterPro" id="IPR016040">
    <property type="entry name" value="NAD(P)-bd_dom"/>
</dbReference>
<accession>A0ABZ2K8D1</accession>
<dbReference type="SUPFAM" id="SSF51735">
    <property type="entry name" value="NAD(P)-binding Rossmann-fold domains"/>
    <property type="match status" value="1"/>
</dbReference>
<evidence type="ECO:0000313" key="2">
    <source>
        <dbReference type="EMBL" id="WXA94889.1"/>
    </source>
</evidence>
<protein>
    <submittedName>
        <fullName evidence="2">NAD(P)H-binding protein</fullName>
    </submittedName>
</protein>
<gene>
    <name evidence="2" type="ORF">LZC95_51765</name>
</gene>
<dbReference type="InterPro" id="IPR036291">
    <property type="entry name" value="NAD(P)-bd_dom_sf"/>
</dbReference>
<dbReference type="RefSeq" id="WP_394845499.1">
    <property type="nucleotide sequence ID" value="NZ_CP089982.1"/>
</dbReference>
<proteinExistence type="predicted"/>
<sequence>MILVTGATGNMGRHLVRQLREAGAAVRAVTRNASKAEGMASAGVEVAVGDLTEPAFLDRVFTGVDALFTLLEVGDPKAVLAAAKRAGVKRVVLVTSLLAQTLPNGFVGQLSLGCEQVMRDSGLPGTVLRPWEFATNTLAWADEIRGGGIVRKPSAGLPSPVIDPADVAAIAAKALLETGHEGRTYALTGPAELLPQDKIRVLSAILGRALHFEENGDPEKLEQIRLTPDQVSEGFGVCFMTSPGVLSTVENVLGRPPRTYQQWAASNANAFR</sequence>
<dbReference type="Pfam" id="PF13460">
    <property type="entry name" value="NAD_binding_10"/>
    <property type="match status" value="1"/>
</dbReference>
<dbReference type="PANTHER" id="PTHR43162:SF1">
    <property type="entry name" value="PRESTALK A DIFFERENTIATION PROTEIN A"/>
    <property type="match status" value="1"/>
</dbReference>
<organism evidence="2 3">
    <name type="scientific">Pendulispora brunnea</name>
    <dbReference type="NCBI Taxonomy" id="2905690"/>
    <lineage>
        <taxon>Bacteria</taxon>
        <taxon>Pseudomonadati</taxon>
        <taxon>Myxococcota</taxon>
        <taxon>Myxococcia</taxon>
        <taxon>Myxococcales</taxon>
        <taxon>Sorangiineae</taxon>
        <taxon>Pendulisporaceae</taxon>
        <taxon>Pendulispora</taxon>
    </lineage>
</organism>
<dbReference type="Gene3D" id="3.90.25.10">
    <property type="entry name" value="UDP-galactose 4-epimerase, domain 1"/>
    <property type="match status" value="1"/>
</dbReference>
<reference evidence="2 3" key="1">
    <citation type="submission" date="2021-12" db="EMBL/GenBank/DDBJ databases">
        <title>Discovery of the Pendulisporaceae a myxobacterial family with distinct sporulation behavior and unique specialized metabolism.</title>
        <authorList>
            <person name="Garcia R."/>
            <person name="Popoff A."/>
            <person name="Bader C.D."/>
            <person name="Loehr J."/>
            <person name="Walesch S."/>
            <person name="Walt C."/>
            <person name="Boldt J."/>
            <person name="Bunk B."/>
            <person name="Haeckl F.J.F.P.J."/>
            <person name="Gunesch A.P."/>
            <person name="Birkelbach J."/>
            <person name="Nuebel U."/>
            <person name="Pietschmann T."/>
            <person name="Bach T."/>
            <person name="Mueller R."/>
        </authorList>
    </citation>
    <scope>NUCLEOTIDE SEQUENCE [LARGE SCALE GENOMIC DNA]</scope>
    <source>
        <strain evidence="2 3">MSr12523</strain>
    </source>
</reference>
<dbReference type="Proteomes" id="UP001379533">
    <property type="component" value="Chromosome"/>
</dbReference>
<dbReference type="PANTHER" id="PTHR43162">
    <property type="match status" value="1"/>
</dbReference>